<dbReference type="EMBL" id="CP002453">
    <property type="protein sequence ID" value="ADV50804.1"/>
    <property type="molecule type" value="Genomic_DNA"/>
</dbReference>
<dbReference type="GO" id="GO:0009306">
    <property type="term" value="P:protein secretion"/>
    <property type="evidence" value="ECO:0007669"/>
    <property type="project" value="InterPro"/>
</dbReference>
<feature type="domain" description="Translocation and assembly module TamB C-terminal" evidence="5">
    <location>
        <begin position="1181"/>
        <end position="1639"/>
    </location>
</feature>
<gene>
    <name evidence="6" type="ordered locus">Celal_3540</name>
</gene>
<dbReference type="Pfam" id="PF04357">
    <property type="entry name" value="TamB"/>
    <property type="match status" value="1"/>
</dbReference>
<keyword evidence="7" id="KW-1185">Reference proteome</keyword>
<dbReference type="InterPro" id="IPR007452">
    <property type="entry name" value="TamB_C"/>
</dbReference>
<dbReference type="GO" id="GO:0005886">
    <property type="term" value="C:plasma membrane"/>
    <property type="evidence" value="ECO:0007669"/>
    <property type="project" value="InterPro"/>
</dbReference>
<dbReference type="HOGENOM" id="CLU_002997_0_0_10"/>
<reference evidence="6 7" key="1">
    <citation type="journal article" date="2010" name="Stand. Genomic Sci.">
        <title>Complete genome sequence of Cellulophaga algicola type strain (IC166).</title>
        <authorList>
            <person name="Abt B."/>
            <person name="Lu M."/>
            <person name="Misra M."/>
            <person name="Han C."/>
            <person name="Nolan M."/>
            <person name="Lucas S."/>
            <person name="Hammon N."/>
            <person name="Deshpande S."/>
            <person name="Cheng J.F."/>
            <person name="Tapia R."/>
            <person name="Goodwin L."/>
            <person name="Pitluck S."/>
            <person name="Liolios K."/>
            <person name="Pagani I."/>
            <person name="Ivanova N."/>
            <person name="Mavromatis K."/>
            <person name="Ovchinikova G."/>
            <person name="Pati A."/>
            <person name="Chen A."/>
            <person name="Palaniappan K."/>
            <person name="Land M."/>
            <person name="Hauser L."/>
            <person name="Chang Y.J."/>
            <person name="Jeffries C.D."/>
            <person name="Detter J.C."/>
            <person name="Brambilla E."/>
            <person name="Rohde M."/>
            <person name="Tindall B.J."/>
            <person name="Goker M."/>
            <person name="Woyke T."/>
            <person name="Bristow J."/>
            <person name="Eisen J.A."/>
            <person name="Markowitz V."/>
            <person name="Hugenholtz P."/>
            <person name="Kyrpides N.C."/>
            <person name="Klenk H.P."/>
            <person name="Lapidus A."/>
        </authorList>
    </citation>
    <scope>NUCLEOTIDE SEQUENCE [LARGE SCALE GENOMIC DNA]</scope>
    <source>
        <strain evidence="7">DSM 14237 / IC166 / ACAM 630</strain>
    </source>
</reference>
<evidence type="ECO:0000256" key="4">
    <source>
        <dbReference type="ARBA" id="ARBA00023136"/>
    </source>
</evidence>
<evidence type="ECO:0000259" key="5">
    <source>
        <dbReference type="Pfam" id="PF04357"/>
    </source>
</evidence>
<keyword evidence="4" id="KW-0472">Membrane</keyword>
<dbReference type="STRING" id="688270.Celal_3540"/>
<proteinExistence type="predicted"/>
<sequence length="1667" mass="185516">MSLQMKKKQKRILKRILRVFAVLLLFFICSILFIRSPWGQDIIVTKVVNYAAEKTNTKIGIDRLFVTFSGNIFLEGLYLEDTKGDTLIYSKTLEANLPLAPIIFGNGITLKSLEWQGVKANISRKEGVEEFNFDFLIQAFATQDTVKTVQESKPLDLTIGSISLSEFDIKYNDGFLGLESDIRLGKLYLALEEFDLENMDFDVDNFELNNTTITYKQTKEFPVTEETTDTQLPHVSIRKFKLEHVTTRYNSIPDQIVAKAEIGDFELSLEKLDLESNIFDVNYLSLNNSTIYLKQEELQLSSENTDQLVNKTTNFEWPEYMVRVNEIDFEKNNITYISGKQKPLAGTFNPAALAISNLRLKANDLFYDNGKTKLSLEAFSFYEKSGFQLKDLSFDAKLYDTAAVISKLKLQTNYSTIFGAAALKFTSIEDLIAAPEKASLNLTLPKITLDLKDAFIFQPALTHNEYLKKIALKPFTGNINASGTLKEIDLSNIKLNWGENTQLVAKGKLYDSMQPDILSFDFNTIQASTNRKDILAFVSESDLGISIPNTIKLNAVVSGSPDNLKGNLELKIPEGTATVTGKYSTKDQIAFEGKLKVDSLRLDKLLKNEQLGALSMTMNLSGNGNSINSLNAYLETDFTQLEFNTYDFSNLKLDGKIVNGNGDLNLNFKDENLNLQANTKLKLDSIASVVKLNLNIIGADLYALGITNENIKMATEINSEFKGSIEAFKLNTTINETIAVFNDEPYRMGDLLVKTQIDSLTTNVVVTSNFFNGSIKANSSIEKVSSALNEQITSYFSDSLAVKTKLNPIVLSMDFKLSPTPILTDVFFRDIEKLDTISIKANFNAVTKKLYASLLVPSAVYSGSSIDSLNVLIHGDAKDLNFTAGFNELSSDPIFIKKTIFKGELKNSAMQLDFTSYDEDQKLLHIGSEVSLSKDITTFRILPSELIFNKKQWTIPEDNSIKFSENRLEFNHVKLTRNSQELRISNAIKGTQKEHIGIVFSDFKLQTFLSYLNPDEALASGLVEGSLIIEEPFGATGIIADFKINQLKALQSPLGNLVLKANATGNAQYNFDMALKDGGIDFNLIGDYTAAKTGANLNLNLDLNRLDLKVIEAFSEGAFTNTSGAISGNVKVNGTTTNPIYTGDFSFNKAEFKVAQLNALFKINNEKLKVNNEGIYFNNFAIQDSNSNSFAINGAIKTSELTNPVFDLQLKADTFQVMNSTKEDNDLFYGKAFMNADITVKGDLNLPVVSGVFKVDKGTDITYIVPESQLDIEERDGVVIFVNQENPDAILTRKDEEEPSSILKGYKVNTIIEIDNDAVFNVIIDKKTGDNLQISGEANLNFGMNTTGAMSLSGRYELKSGHYETILYNVVKRKFTIKRGSTITWTGSPTDANLDITAIYNVEASASPLMASLTSSEDSSISSKYQQVLSFLVYLNVDGEILTPEISFELDMPEEEQSSLSGAVYEQVQQLNDQESELNKQVFSLLTLNRFFPSSGSDGSSGGTATIARNNVSKVLSDQLNTFSDKLLGKSGFELGFDFDSYTDYEGDSPEDRTQLNINAQKKLFNDRLIVSAGSTVDVEGSAQTNEEETPIIGNVSLEYLLSEDGRYRLKGFRKNEYENVIDGQLIITGVALIFNREFNSFSELFNPIKKEEKDKKDRKEKDKVDN</sequence>
<evidence type="ECO:0000313" key="6">
    <source>
        <dbReference type="EMBL" id="ADV50804.1"/>
    </source>
</evidence>
<organism evidence="6 7">
    <name type="scientific">Cellulophaga algicola (strain DSM 14237 / IC166 / ACAM 630)</name>
    <dbReference type="NCBI Taxonomy" id="688270"/>
    <lineage>
        <taxon>Bacteria</taxon>
        <taxon>Pseudomonadati</taxon>
        <taxon>Bacteroidota</taxon>
        <taxon>Flavobacteriia</taxon>
        <taxon>Flavobacteriales</taxon>
        <taxon>Flavobacteriaceae</taxon>
        <taxon>Cellulophaga</taxon>
    </lineage>
</organism>
<evidence type="ECO:0000256" key="3">
    <source>
        <dbReference type="ARBA" id="ARBA00022989"/>
    </source>
</evidence>
<comment type="subcellular location">
    <subcellularLocation>
        <location evidence="1">Membrane</location>
        <topology evidence="1">Single-pass membrane protein</topology>
    </subcellularLocation>
</comment>
<keyword evidence="3" id="KW-1133">Transmembrane helix</keyword>
<dbReference type="eggNOG" id="COG2911">
    <property type="taxonomic scope" value="Bacteria"/>
</dbReference>
<evidence type="ECO:0000256" key="1">
    <source>
        <dbReference type="ARBA" id="ARBA00004167"/>
    </source>
</evidence>
<protein>
    <recommendedName>
        <fullName evidence="5">Translocation and assembly module TamB C-terminal domain-containing protein</fullName>
    </recommendedName>
</protein>
<accession>E6X8E8</accession>
<dbReference type="Proteomes" id="UP000008634">
    <property type="component" value="Chromosome"/>
</dbReference>
<name>E6X8E8_CELAD</name>
<evidence type="ECO:0000313" key="7">
    <source>
        <dbReference type="Proteomes" id="UP000008634"/>
    </source>
</evidence>
<keyword evidence="2" id="KW-0812">Transmembrane</keyword>
<dbReference type="KEGG" id="cao:Celal_3540"/>
<evidence type="ECO:0000256" key="2">
    <source>
        <dbReference type="ARBA" id="ARBA00022692"/>
    </source>
</evidence>